<evidence type="ECO:0000313" key="2">
    <source>
        <dbReference type="Proteomes" id="UP000230731"/>
    </source>
</evidence>
<dbReference type="AlphaFoldDB" id="A0A2M6WYF2"/>
<reference evidence="2" key="1">
    <citation type="submission" date="2017-09" db="EMBL/GenBank/DDBJ databases">
        <title>Depth-based differentiation of microbial function through sediment-hosted aquifers and enrichment of novel symbionts in the deep terrestrial subsurface.</title>
        <authorList>
            <person name="Probst A.J."/>
            <person name="Ladd B."/>
            <person name="Jarett J.K."/>
            <person name="Geller-Mcgrath D.E."/>
            <person name="Sieber C.M.K."/>
            <person name="Emerson J.B."/>
            <person name="Anantharaman K."/>
            <person name="Thomas B.C."/>
            <person name="Malmstrom R."/>
            <person name="Stieglmeier M."/>
            <person name="Klingl A."/>
            <person name="Woyke T."/>
            <person name="Ryan C.M."/>
            <person name="Banfield J.F."/>
        </authorList>
    </citation>
    <scope>NUCLEOTIDE SEQUENCE [LARGE SCALE GENOMIC DNA]</scope>
</reference>
<comment type="caution">
    <text evidence="1">The sequence shown here is derived from an EMBL/GenBank/DDBJ whole genome shotgun (WGS) entry which is preliminary data.</text>
</comment>
<sequence>MEARQEYLRGQQYFGLEVIPMNKRIVLSSISIFASLAMAAGERIPVRLKFAGAVNKKKKASYLCKAGAGP</sequence>
<name>A0A2M6WYF2_9BACT</name>
<proteinExistence type="predicted"/>
<organism evidence="1 2">
    <name type="scientific">Candidatus Andersenbacteria bacterium CG10_big_fil_rev_8_21_14_0_10_54_11</name>
    <dbReference type="NCBI Taxonomy" id="1974485"/>
    <lineage>
        <taxon>Bacteria</taxon>
        <taxon>Candidatus Anderseniibacteriota</taxon>
    </lineage>
</organism>
<accession>A0A2M6WYF2</accession>
<gene>
    <name evidence="1" type="ORF">COT71_04210</name>
</gene>
<protein>
    <submittedName>
        <fullName evidence="1">Uncharacterized protein</fullName>
    </submittedName>
</protein>
<dbReference type="EMBL" id="PEZP01000044">
    <property type="protein sequence ID" value="PIT97796.1"/>
    <property type="molecule type" value="Genomic_DNA"/>
</dbReference>
<evidence type="ECO:0000313" key="1">
    <source>
        <dbReference type="EMBL" id="PIT97796.1"/>
    </source>
</evidence>
<dbReference type="Proteomes" id="UP000230731">
    <property type="component" value="Unassembled WGS sequence"/>
</dbReference>